<organism evidence="1 2">
    <name type="scientific">Pseudanabaena catenata USMAC16</name>
    <dbReference type="NCBI Taxonomy" id="1855837"/>
    <lineage>
        <taxon>Bacteria</taxon>
        <taxon>Bacillati</taxon>
        <taxon>Cyanobacteriota</taxon>
        <taxon>Cyanophyceae</taxon>
        <taxon>Pseudanabaenales</taxon>
        <taxon>Pseudanabaenaceae</taxon>
        <taxon>Pseudanabaena</taxon>
    </lineage>
</organism>
<gene>
    <name evidence="1" type="ORF">FEV09_01385</name>
</gene>
<reference evidence="1" key="1">
    <citation type="submission" date="2019-05" db="EMBL/GenBank/DDBJ databases">
        <title>Whole genome sequencing of Pseudanabaena catenata USMAC16.</title>
        <authorList>
            <person name="Khan Z."/>
            <person name="Omar W.M."/>
            <person name="Convey P."/>
            <person name="Merican F."/>
            <person name="Najimudin N."/>
        </authorList>
    </citation>
    <scope>NUCLEOTIDE SEQUENCE</scope>
    <source>
        <strain evidence="1">USMAC16</strain>
    </source>
</reference>
<comment type="caution">
    <text evidence="1">The sequence shown here is derived from an EMBL/GenBank/DDBJ whole genome shotgun (WGS) entry which is preliminary data.</text>
</comment>
<protein>
    <submittedName>
        <fullName evidence="1">Uncharacterized protein</fullName>
    </submittedName>
</protein>
<name>A0A9X4M5S3_9CYAN</name>
<dbReference type="RefSeq" id="WP_009625233.1">
    <property type="nucleotide sequence ID" value="NZ_VBTY01000006.1"/>
</dbReference>
<dbReference type="Proteomes" id="UP001152872">
    <property type="component" value="Unassembled WGS sequence"/>
</dbReference>
<proteinExistence type="predicted"/>
<dbReference type="EMBL" id="VBTY01000006">
    <property type="protein sequence ID" value="MDG3493203.1"/>
    <property type="molecule type" value="Genomic_DNA"/>
</dbReference>
<evidence type="ECO:0000313" key="1">
    <source>
        <dbReference type="EMBL" id="MDG3493203.1"/>
    </source>
</evidence>
<accession>A0A9X4M5S3</accession>
<keyword evidence="2" id="KW-1185">Reference proteome</keyword>
<dbReference type="AlphaFoldDB" id="A0A9X4M5S3"/>
<evidence type="ECO:0000313" key="2">
    <source>
        <dbReference type="Proteomes" id="UP001152872"/>
    </source>
</evidence>
<sequence>MKSYSAYFVRNEAIENAQKIFGKRVEPLPDSPWLLCDYQPDDELPDDEVLFGEESLTEAKSGQLGEIFFVYGDTSVDWFVYEHASDGRLLRKLVWFTLPDDVWNSGWILVEGEPEDWEATLFRPDWLVRHLELEHQKLKDQGHEDEIPAMEAEIRQLWDRKQIIKGKRLPFCDGTVALLVEESYGISRFNIR</sequence>